<evidence type="ECO:0000313" key="8">
    <source>
        <dbReference type="EMBL" id="KAI1855036.1"/>
    </source>
</evidence>
<accession>A0A9P9WAB9</accession>
<evidence type="ECO:0000313" key="9">
    <source>
        <dbReference type="Proteomes" id="UP000829685"/>
    </source>
</evidence>
<evidence type="ECO:0000256" key="2">
    <source>
        <dbReference type="ARBA" id="ARBA00005466"/>
    </source>
</evidence>
<dbReference type="InterPro" id="IPR016167">
    <property type="entry name" value="FAD-bd_PCMH_sub1"/>
</dbReference>
<dbReference type="Gene3D" id="3.30.43.10">
    <property type="entry name" value="Uridine Diphospho-n-acetylenolpyruvylglucosamine Reductase, domain 2"/>
    <property type="match status" value="1"/>
</dbReference>
<evidence type="ECO:0000256" key="4">
    <source>
        <dbReference type="ARBA" id="ARBA00022827"/>
    </source>
</evidence>
<dbReference type="Gene3D" id="3.30.465.10">
    <property type="match status" value="1"/>
</dbReference>
<dbReference type="OrthoDB" id="9996127at2759"/>
<dbReference type="SUPFAM" id="SSF56176">
    <property type="entry name" value="FAD-binding/transporter-associated domain-like"/>
    <property type="match status" value="1"/>
</dbReference>
<dbReference type="InterPro" id="IPR050416">
    <property type="entry name" value="FAD-linked_Oxidoreductase"/>
</dbReference>
<organism evidence="8 9">
    <name type="scientific">Neoarthrinium moseri</name>
    <dbReference type="NCBI Taxonomy" id="1658444"/>
    <lineage>
        <taxon>Eukaryota</taxon>
        <taxon>Fungi</taxon>
        <taxon>Dikarya</taxon>
        <taxon>Ascomycota</taxon>
        <taxon>Pezizomycotina</taxon>
        <taxon>Sordariomycetes</taxon>
        <taxon>Xylariomycetidae</taxon>
        <taxon>Amphisphaeriales</taxon>
        <taxon>Apiosporaceae</taxon>
        <taxon>Neoarthrinium</taxon>
    </lineage>
</organism>
<dbReference type="PROSITE" id="PS51257">
    <property type="entry name" value="PROKAR_LIPOPROTEIN"/>
    <property type="match status" value="1"/>
</dbReference>
<dbReference type="PROSITE" id="PS51387">
    <property type="entry name" value="FAD_PCMH"/>
    <property type="match status" value="1"/>
</dbReference>
<comment type="cofactor">
    <cofactor evidence="1">
        <name>FAD</name>
        <dbReference type="ChEBI" id="CHEBI:57692"/>
    </cofactor>
</comment>
<evidence type="ECO:0000256" key="1">
    <source>
        <dbReference type="ARBA" id="ARBA00001974"/>
    </source>
</evidence>
<name>A0A9P9WAB9_9PEZI</name>
<feature type="domain" description="FAD-binding PCMH-type" evidence="7">
    <location>
        <begin position="63"/>
        <end position="235"/>
    </location>
</feature>
<dbReference type="GO" id="GO:0071949">
    <property type="term" value="F:FAD binding"/>
    <property type="evidence" value="ECO:0007669"/>
    <property type="project" value="InterPro"/>
</dbReference>
<feature type="chain" id="PRO_5040226205" description="FAD-binding PCMH-type domain-containing protein" evidence="6">
    <location>
        <begin position="19"/>
        <end position="499"/>
    </location>
</feature>
<evidence type="ECO:0000256" key="5">
    <source>
        <dbReference type="ARBA" id="ARBA00023002"/>
    </source>
</evidence>
<keyword evidence="6" id="KW-0732">Signal</keyword>
<dbReference type="InterPro" id="IPR016169">
    <property type="entry name" value="FAD-bd_PCMH_sub2"/>
</dbReference>
<dbReference type="InterPro" id="IPR036318">
    <property type="entry name" value="FAD-bd_PCMH-like_sf"/>
</dbReference>
<keyword evidence="5" id="KW-0560">Oxidoreductase</keyword>
<comment type="caution">
    <text evidence="8">The sequence shown here is derived from an EMBL/GenBank/DDBJ whole genome shotgun (WGS) entry which is preliminary data.</text>
</comment>
<evidence type="ECO:0000256" key="3">
    <source>
        <dbReference type="ARBA" id="ARBA00022630"/>
    </source>
</evidence>
<dbReference type="PANTHER" id="PTHR42973">
    <property type="entry name" value="BINDING OXIDOREDUCTASE, PUTATIVE (AFU_ORTHOLOGUE AFUA_1G17690)-RELATED"/>
    <property type="match status" value="1"/>
</dbReference>
<dbReference type="InterPro" id="IPR006094">
    <property type="entry name" value="Oxid_FAD_bind_N"/>
</dbReference>
<dbReference type="AlphaFoldDB" id="A0A9P9WAB9"/>
<evidence type="ECO:0000256" key="6">
    <source>
        <dbReference type="SAM" id="SignalP"/>
    </source>
</evidence>
<evidence type="ECO:0000259" key="7">
    <source>
        <dbReference type="PROSITE" id="PS51387"/>
    </source>
</evidence>
<dbReference type="Pfam" id="PF01565">
    <property type="entry name" value="FAD_binding_4"/>
    <property type="match status" value="1"/>
</dbReference>
<feature type="signal peptide" evidence="6">
    <location>
        <begin position="1"/>
        <end position="18"/>
    </location>
</feature>
<dbReference type="InterPro" id="IPR016166">
    <property type="entry name" value="FAD-bd_PCMH"/>
</dbReference>
<sequence length="499" mass="54760">MRRFILNLLGALTPLVIGASGSCTEETARAFATELQSSLSENARIIFPESVDFSNATVRWSTYGQPTFAVVVEVATEDDVSETVKFANAYALPFLATSGHHGAIKTLAGVNCGVNIYLRKLNKVEVQADGQTAIIQGGIYTREVTDALWEVGKWTVTGVCECTSLMGPALGGGHGWNQGRYGLGLDQFVEVNLVLGDGSSITVSDDSNPELFWALRGAGHNFGIITSVRYRIYDVPKDNTWTVATYKYTQDKLESVFGLLNEFTAGGEQPIELRYWADFLRDASVDPANASILLFLVYEGTEDQASPYTSQLVALGPATVSSQPTDYPGIAQLTLNGKNQGSCTYSDTHRLRFPIGIRSFNLTAQRKAFNLFNNVTQTYPGLNGSVFLNEGYSVKAVQQIPPDSTAYPERFNNLLLSANFRNAPDPFLDQVATEAGLAIRAILLEGTGSSEMNTYVNYVVGEETLEDWYGHEEWRIAKLRALKSKYDPDHKFSFYAPIQ</sequence>
<dbReference type="EMBL" id="JAFIMR010000052">
    <property type="protein sequence ID" value="KAI1855036.1"/>
    <property type="molecule type" value="Genomic_DNA"/>
</dbReference>
<gene>
    <name evidence="8" type="ORF">JX265_012391</name>
</gene>
<protein>
    <recommendedName>
        <fullName evidence="7">FAD-binding PCMH-type domain-containing protein</fullName>
    </recommendedName>
</protein>
<keyword evidence="9" id="KW-1185">Reference proteome</keyword>
<reference evidence="8" key="1">
    <citation type="submission" date="2021-03" db="EMBL/GenBank/DDBJ databases">
        <title>Revisited historic fungal species revealed as producer of novel bioactive compounds through whole genome sequencing and comparative genomics.</title>
        <authorList>
            <person name="Vignolle G.A."/>
            <person name="Hochenegger N."/>
            <person name="Mach R.L."/>
            <person name="Mach-Aigner A.R."/>
            <person name="Javad Rahimi M."/>
            <person name="Salim K.A."/>
            <person name="Chan C.M."/>
            <person name="Lim L.B.L."/>
            <person name="Cai F."/>
            <person name="Druzhinina I.S."/>
            <person name="U'Ren J.M."/>
            <person name="Derntl C."/>
        </authorList>
    </citation>
    <scope>NUCLEOTIDE SEQUENCE</scope>
    <source>
        <strain evidence="8">TUCIM 5799</strain>
    </source>
</reference>
<proteinExistence type="inferred from homology"/>
<dbReference type="PANTHER" id="PTHR42973:SF9">
    <property type="entry name" value="FAD-BINDING PCMH-TYPE DOMAIN-CONTAINING PROTEIN-RELATED"/>
    <property type="match status" value="1"/>
</dbReference>
<dbReference type="Proteomes" id="UP000829685">
    <property type="component" value="Unassembled WGS sequence"/>
</dbReference>
<dbReference type="GO" id="GO:0016491">
    <property type="term" value="F:oxidoreductase activity"/>
    <property type="evidence" value="ECO:0007669"/>
    <property type="project" value="UniProtKB-KW"/>
</dbReference>
<dbReference type="Gene3D" id="3.40.462.20">
    <property type="match status" value="1"/>
</dbReference>
<keyword evidence="3" id="KW-0285">Flavoprotein</keyword>
<keyword evidence="4" id="KW-0274">FAD</keyword>
<comment type="similarity">
    <text evidence="2">Belongs to the oxygen-dependent FAD-linked oxidoreductase family.</text>
</comment>